<dbReference type="PROSITE" id="PS51186">
    <property type="entry name" value="GNAT"/>
    <property type="match status" value="1"/>
</dbReference>
<evidence type="ECO:0000313" key="2">
    <source>
        <dbReference type="EMBL" id="KAK5987104.1"/>
    </source>
</evidence>
<dbReference type="CDD" id="cd04301">
    <property type="entry name" value="NAT_SF"/>
    <property type="match status" value="1"/>
</dbReference>
<feature type="domain" description="N-acetyltransferase" evidence="1">
    <location>
        <begin position="23"/>
        <end position="207"/>
    </location>
</feature>
<comment type="caution">
    <text evidence="2">The sequence shown here is derived from an EMBL/GenBank/DDBJ whole genome shotgun (WGS) entry which is preliminary data.</text>
</comment>
<organism evidence="2 3">
    <name type="scientific">Cladobotryum mycophilum</name>
    <dbReference type="NCBI Taxonomy" id="491253"/>
    <lineage>
        <taxon>Eukaryota</taxon>
        <taxon>Fungi</taxon>
        <taxon>Dikarya</taxon>
        <taxon>Ascomycota</taxon>
        <taxon>Pezizomycotina</taxon>
        <taxon>Sordariomycetes</taxon>
        <taxon>Hypocreomycetidae</taxon>
        <taxon>Hypocreales</taxon>
        <taxon>Hypocreaceae</taxon>
        <taxon>Cladobotryum</taxon>
    </lineage>
</organism>
<dbReference type="InterPro" id="IPR016181">
    <property type="entry name" value="Acyl_CoA_acyltransferase"/>
</dbReference>
<name>A0ABR0S4M8_9HYPO</name>
<evidence type="ECO:0000259" key="1">
    <source>
        <dbReference type="PROSITE" id="PS51186"/>
    </source>
</evidence>
<accession>A0ABR0S4M8</accession>
<dbReference type="InterPro" id="IPR000182">
    <property type="entry name" value="GNAT_dom"/>
</dbReference>
<dbReference type="PANTHER" id="PTHR42791:SF1">
    <property type="entry name" value="N-ACETYLTRANSFERASE DOMAIN-CONTAINING PROTEIN"/>
    <property type="match status" value="1"/>
</dbReference>
<dbReference type="Gene3D" id="3.40.630.30">
    <property type="match status" value="1"/>
</dbReference>
<evidence type="ECO:0000313" key="3">
    <source>
        <dbReference type="Proteomes" id="UP001338125"/>
    </source>
</evidence>
<gene>
    <name evidence="2" type="ORF">PT974_11222</name>
</gene>
<proteinExistence type="predicted"/>
<sequence length="207" mass="23820">MSTQGPFRLRPGCPSDPYACASIYLAAFQGDSMLDILFPEKHLFPTDLHAYVRRIFAARYWSLEWRLTMAVDEEGRAVGFTLLDRPPHSHIPLPQKHPPPPPPRHQALQRLLRRLRPPTPLLHDHPRRLSAWYLSTLAVYPQYQGLGLGRQLIAPELQRIDARGEAAWLVSLYGKDTFYAKFGFEERARMNVDEMSAWDGGSIMFRE</sequence>
<reference evidence="2 3" key="1">
    <citation type="submission" date="2024-01" db="EMBL/GenBank/DDBJ databases">
        <title>Complete genome of Cladobotryum mycophilum ATHUM6906.</title>
        <authorList>
            <person name="Christinaki A.C."/>
            <person name="Myridakis A.I."/>
            <person name="Kouvelis V.N."/>
        </authorList>
    </citation>
    <scope>NUCLEOTIDE SEQUENCE [LARGE SCALE GENOMIC DNA]</scope>
    <source>
        <strain evidence="2 3">ATHUM6906</strain>
    </source>
</reference>
<dbReference type="Pfam" id="PF13508">
    <property type="entry name" value="Acetyltransf_7"/>
    <property type="match status" value="1"/>
</dbReference>
<dbReference type="SUPFAM" id="SSF55729">
    <property type="entry name" value="Acyl-CoA N-acyltransferases (Nat)"/>
    <property type="match status" value="1"/>
</dbReference>
<dbReference type="InterPro" id="IPR052523">
    <property type="entry name" value="Trichothecene_AcTrans"/>
</dbReference>
<dbReference type="PANTHER" id="PTHR42791">
    <property type="entry name" value="GNAT FAMILY ACETYLTRANSFERASE"/>
    <property type="match status" value="1"/>
</dbReference>
<dbReference type="EMBL" id="JAVFKD010000016">
    <property type="protein sequence ID" value="KAK5987104.1"/>
    <property type="molecule type" value="Genomic_DNA"/>
</dbReference>
<keyword evidence="3" id="KW-1185">Reference proteome</keyword>
<protein>
    <recommendedName>
        <fullName evidence="1">N-acetyltransferase domain-containing protein</fullName>
    </recommendedName>
</protein>
<dbReference type="Proteomes" id="UP001338125">
    <property type="component" value="Unassembled WGS sequence"/>
</dbReference>